<dbReference type="Pfam" id="PF11709">
    <property type="entry name" value="Mit_ribos_Mrp51"/>
    <property type="match status" value="1"/>
</dbReference>
<proteinExistence type="predicted"/>
<keyword evidence="2" id="KW-0687">Ribonucleoprotein</keyword>
<accession>A0AAV9H7W3</accession>
<keyword evidence="2" id="KW-0689">Ribosomal protein</keyword>
<dbReference type="GO" id="GO:0070124">
    <property type="term" value="P:mitochondrial translational initiation"/>
    <property type="evidence" value="ECO:0007669"/>
    <property type="project" value="TreeGrafter"/>
</dbReference>
<evidence type="ECO:0000313" key="2">
    <source>
        <dbReference type="EMBL" id="KAK4456851.1"/>
    </source>
</evidence>
<gene>
    <name evidence="2" type="ORF">QBC42DRAFT_280457</name>
</gene>
<evidence type="ECO:0000313" key="3">
    <source>
        <dbReference type="Proteomes" id="UP001321749"/>
    </source>
</evidence>
<dbReference type="PANTHER" id="PTHR28058:SF1">
    <property type="entry name" value="SMALL RIBOSOMAL SUBUNIT PROTEIN BS1M"/>
    <property type="match status" value="1"/>
</dbReference>
<dbReference type="AlphaFoldDB" id="A0AAV9H7W3"/>
<evidence type="ECO:0000256" key="1">
    <source>
        <dbReference type="SAM" id="MobiDB-lite"/>
    </source>
</evidence>
<dbReference type="PANTHER" id="PTHR28058">
    <property type="entry name" value="37S RIBOSOMAL PROTEIN MRP51, MITOCHONDRIAL"/>
    <property type="match status" value="1"/>
</dbReference>
<protein>
    <submittedName>
        <fullName evidence="2">Mitochondrial ribosomal protein MRP51</fullName>
    </submittedName>
</protein>
<feature type="compositionally biased region" description="Low complexity" evidence="1">
    <location>
        <begin position="33"/>
        <end position="43"/>
    </location>
</feature>
<dbReference type="GO" id="GO:0003735">
    <property type="term" value="F:structural constituent of ribosome"/>
    <property type="evidence" value="ECO:0007669"/>
    <property type="project" value="TreeGrafter"/>
</dbReference>
<name>A0AAV9H7W3_9PEZI</name>
<organism evidence="2 3">
    <name type="scientific">Cladorrhinum samala</name>
    <dbReference type="NCBI Taxonomy" id="585594"/>
    <lineage>
        <taxon>Eukaryota</taxon>
        <taxon>Fungi</taxon>
        <taxon>Dikarya</taxon>
        <taxon>Ascomycota</taxon>
        <taxon>Pezizomycotina</taxon>
        <taxon>Sordariomycetes</taxon>
        <taxon>Sordariomycetidae</taxon>
        <taxon>Sordariales</taxon>
        <taxon>Podosporaceae</taxon>
        <taxon>Cladorrhinum</taxon>
    </lineage>
</organism>
<dbReference type="GO" id="GO:0005763">
    <property type="term" value="C:mitochondrial small ribosomal subunit"/>
    <property type="evidence" value="ECO:0007669"/>
    <property type="project" value="TreeGrafter"/>
</dbReference>
<dbReference type="Proteomes" id="UP001321749">
    <property type="component" value="Unassembled WGS sequence"/>
</dbReference>
<dbReference type="InterPro" id="IPR016712">
    <property type="entry name" value="Rbsml_bS1m-like"/>
</dbReference>
<comment type="caution">
    <text evidence="2">The sequence shown here is derived from an EMBL/GenBank/DDBJ whole genome shotgun (WGS) entry which is preliminary data.</text>
</comment>
<reference evidence="2" key="1">
    <citation type="journal article" date="2023" name="Mol. Phylogenet. Evol.">
        <title>Genome-scale phylogeny and comparative genomics of the fungal order Sordariales.</title>
        <authorList>
            <person name="Hensen N."/>
            <person name="Bonometti L."/>
            <person name="Westerberg I."/>
            <person name="Brannstrom I.O."/>
            <person name="Guillou S."/>
            <person name="Cros-Aarteil S."/>
            <person name="Calhoun S."/>
            <person name="Haridas S."/>
            <person name="Kuo A."/>
            <person name="Mondo S."/>
            <person name="Pangilinan J."/>
            <person name="Riley R."/>
            <person name="LaButti K."/>
            <person name="Andreopoulos B."/>
            <person name="Lipzen A."/>
            <person name="Chen C."/>
            <person name="Yan M."/>
            <person name="Daum C."/>
            <person name="Ng V."/>
            <person name="Clum A."/>
            <person name="Steindorff A."/>
            <person name="Ohm R.A."/>
            <person name="Martin F."/>
            <person name="Silar P."/>
            <person name="Natvig D.O."/>
            <person name="Lalanne C."/>
            <person name="Gautier V."/>
            <person name="Ament-Velasquez S.L."/>
            <person name="Kruys A."/>
            <person name="Hutchinson M.I."/>
            <person name="Powell A.J."/>
            <person name="Barry K."/>
            <person name="Miller A.N."/>
            <person name="Grigoriev I.V."/>
            <person name="Debuchy R."/>
            <person name="Gladieux P."/>
            <person name="Hiltunen Thoren M."/>
            <person name="Johannesson H."/>
        </authorList>
    </citation>
    <scope>NUCLEOTIDE SEQUENCE</scope>
    <source>
        <strain evidence="2">PSN324</strain>
    </source>
</reference>
<keyword evidence="3" id="KW-1185">Reference proteome</keyword>
<reference evidence="2" key="2">
    <citation type="submission" date="2023-06" db="EMBL/GenBank/DDBJ databases">
        <authorList>
            <consortium name="Lawrence Berkeley National Laboratory"/>
            <person name="Mondo S.J."/>
            <person name="Hensen N."/>
            <person name="Bonometti L."/>
            <person name="Westerberg I."/>
            <person name="Brannstrom I.O."/>
            <person name="Guillou S."/>
            <person name="Cros-Aarteil S."/>
            <person name="Calhoun S."/>
            <person name="Haridas S."/>
            <person name="Kuo A."/>
            <person name="Pangilinan J."/>
            <person name="Riley R."/>
            <person name="Labutti K."/>
            <person name="Andreopoulos B."/>
            <person name="Lipzen A."/>
            <person name="Chen C."/>
            <person name="Yanf M."/>
            <person name="Daum C."/>
            <person name="Ng V."/>
            <person name="Clum A."/>
            <person name="Steindorff A."/>
            <person name="Ohm R."/>
            <person name="Martin F."/>
            <person name="Silar P."/>
            <person name="Natvig D."/>
            <person name="Lalanne C."/>
            <person name="Gautier V."/>
            <person name="Ament-Velasquez S.L."/>
            <person name="Kruys A."/>
            <person name="Hutchinson M.I."/>
            <person name="Powell A.J."/>
            <person name="Barry K."/>
            <person name="Miller A.N."/>
            <person name="Grigoriev I.V."/>
            <person name="Debuchy R."/>
            <person name="Gladieux P."/>
            <person name="Thoren M.H."/>
            <person name="Johannesson H."/>
        </authorList>
    </citation>
    <scope>NUCLEOTIDE SEQUENCE</scope>
    <source>
        <strain evidence="2">PSN324</strain>
    </source>
</reference>
<feature type="region of interest" description="Disordered" evidence="1">
    <location>
        <begin position="22"/>
        <end position="43"/>
    </location>
</feature>
<feature type="region of interest" description="Disordered" evidence="1">
    <location>
        <begin position="58"/>
        <end position="79"/>
    </location>
</feature>
<dbReference type="EMBL" id="MU865159">
    <property type="protein sequence ID" value="KAK4456851.1"/>
    <property type="molecule type" value="Genomic_DNA"/>
</dbReference>
<sequence length="463" mass="51184">MVARSVSPGGALLRASRMFSLPAPIPGPPTQDTTSSSFNSTTATSAYPTHQVITTLSSSRKRGDWGLKRPLPLRSTTKSSNPMIRVKAIDTIEQITDFTSAADHGLTLRKFQELRVPVVVRKSSSDVSYKVSDYAQRSVFDSEIDTTDIAPKDRAQYIDQRWKFTGPWLAGMTEGDFKEYLSKHVRPRRTAFRAFLKQKLAEEMNGAAQLKAMDEGELDVKQTPVRARDITEDQLTDYLRKLRSHQHHLYAMVGTFLDLAPLKPPEIAIAKIQSRETFKVSENPYAQNGPPSTHPSAGITYLRTKSYMDNHPLYGPQKEHQPVQARVVKPRRNTPVTPASIGVAGIIASTRLGDSVLNRKSVGGALDHINPDVEGGSKLWVQVKQARVDSNGKIILSVDSAPMGHGGAEAELIAKELLGEGEGIFGQQREQNIEVLPENREQMRRQYAAPSAPMTVNKLNLNI</sequence>